<evidence type="ECO:0000259" key="1">
    <source>
        <dbReference type="PROSITE" id="PS50404"/>
    </source>
</evidence>
<dbReference type="Gene3D" id="3.40.30.10">
    <property type="entry name" value="Glutaredoxin"/>
    <property type="match status" value="1"/>
</dbReference>
<organism evidence="2 3">
    <name type="scientific">Marasmius tenuissimus</name>
    <dbReference type="NCBI Taxonomy" id="585030"/>
    <lineage>
        <taxon>Eukaryota</taxon>
        <taxon>Fungi</taxon>
        <taxon>Dikarya</taxon>
        <taxon>Basidiomycota</taxon>
        <taxon>Agaricomycotina</taxon>
        <taxon>Agaricomycetes</taxon>
        <taxon>Agaricomycetidae</taxon>
        <taxon>Agaricales</taxon>
        <taxon>Marasmiineae</taxon>
        <taxon>Marasmiaceae</taxon>
        <taxon>Marasmius</taxon>
    </lineage>
</organism>
<proteinExistence type="predicted"/>
<sequence length="245" mass="26976">MITVYDLGPTSLPKSSELGLSPHVRKVILALRLKKLSYQVSVIGFDDIEPTAKRLGAPPTSKKPDGSPKYTIPFIHDTDANKAVSDSFLIAEYLDEAYPQTPQLLPTGTRILQAAFINDFESRYMPIFTVVAPEIRKFLSQKFIEGQKKTYGDRAVAPPLALEEQEAVWDKVTGSFAALGAFFGEGDKFVMGGETPTYADFAIASWPYSIAMTYGKDSKEWGIASQWVSGRVGALCKEFFEDIGV</sequence>
<evidence type="ECO:0000313" key="3">
    <source>
        <dbReference type="Proteomes" id="UP001437256"/>
    </source>
</evidence>
<dbReference type="InterPro" id="IPR036282">
    <property type="entry name" value="Glutathione-S-Trfase_C_sf"/>
</dbReference>
<dbReference type="CDD" id="cd00299">
    <property type="entry name" value="GST_C_family"/>
    <property type="match status" value="1"/>
</dbReference>
<comment type="caution">
    <text evidence="2">The sequence shown here is derived from an EMBL/GenBank/DDBJ whole genome shotgun (WGS) entry which is preliminary data.</text>
</comment>
<dbReference type="InterPro" id="IPR004045">
    <property type="entry name" value="Glutathione_S-Trfase_N"/>
</dbReference>
<evidence type="ECO:0000313" key="2">
    <source>
        <dbReference type="EMBL" id="KAL0066656.1"/>
    </source>
</evidence>
<dbReference type="SUPFAM" id="SSF52833">
    <property type="entry name" value="Thioredoxin-like"/>
    <property type="match status" value="1"/>
</dbReference>
<reference evidence="2 3" key="1">
    <citation type="submission" date="2024-05" db="EMBL/GenBank/DDBJ databases">
        <title>A draft genome resource for the thread blight pathogen Marasmius tenuissimus strain MS-2.</title>
        <authorList>
            <person name="Yulfo-Soto G.E."/>
            <person name="Baruah I.K."/>
            <person name="Amoako-Attah I."/>
            <person name="Bukari Y."/>
            <person name="Meinhardt L.W."/>
            <person name="Bailey B.A."/>
            <person name="Cohen S.P."/>
        </authorList>
    </citation>
    <scope>NUCLEOTIDE SEQUENCE [LARGE SCALE GENOMIC DNA]</scope>
    <source>
        <strain evidence="2 3">MS-2</strain>
    </source>
</reference>
<feature type="domain" description="GST N-terminal" evidence="1">
    <location>
        <begin position="11"/>
        <end position="102"/>
    </location>
</feature>
<dbReference type="InterPro" id="IPR054416">
    <property type="entry name" value="GST_UstS-like_C"/>
</dbReference>
<dbReference type="EMBL" id="JBBXMP010000033">
    <property type="protein sequence ID" value="KAL0066656.1"/>
    <property type="molecule type" value="Genomic_DNA"/>
</dbReference>
<dbReference type="InterPro" id="IPR036249">
    <property type="entry name" value="Thioredoxin-like_sf"/>
</dbReference>
<keyword evidence="3" id="KW-1185">Reference proteome</keyword>
<dbReference type="Proteomes" id="UP001437256">
    <property type="component" value="Unassembled WGS sequence"/>
</dbReference>
<gene>
    <name evidence="2" type="ORF">AAF712_006259</name>
</gene>
<dbReference type="PANTHER" id="PTHR43968:SF6">
    <property type="entry name" value="GLUTATHIONE S-TRANSFERASE OMEGA"/>
    <property type="match status" value="1"/>
</dbReference>
<name>A0ABR2ZYH3_9AGAR</name>
<dbReference type="Pfam" id="PF22041">
    <property type="entry name" value="GST_C_7"/>
    <property type="match status" value="1"/>
</dbReference>
<accession>A0ABR2ZYH3</accession>
<dbReference type="PROSITE" id="PS50404">
    <property type="entry name" value="GST_NTER"/>
    <property type="match status" value="1"/>
</dbReference>
<dbReference type="SUPFAM" id="SSF47616">
    <property type="entry name" value="GST C-terminal domain-like"/>
    <property type="match status" value="1"/>
</dbReference>
<dbReference type="InterPro" id="IPR050983">
    <property type="entry name" value="GST_Omega/HSP26"/>
</dbReference>
<dbReference type="Gene3D" id="1.20.1050.10">
    <property type="match status" value="1"/>
</dbReference>
<protein>
    <recommendedName>
        <fullName evidence="1">GST N-terminal domain-containing protein</fullName>
    </recommendedName>
</protein>
<dbReference type="Pfam" id="PF13409">
    <property type="entry name" value="GST_N_2"/>
    <property type="match status" value="1"/>
</dbReference>
<dbReference type="PANTHER" id="PTHR43968">
    <property type="match status" value="1"/>
</dbReference>